<feature type="compositionally biased region" description="Polar residues" evidence="1">
    <location>
        <begin position="34"/>
        <end position="46"/>
    </location>
</feature>
<dbReference type="AlphaFoldDB" id="A0A6A3NMU1"/>
<organism evidence="4 6">
    <name type="scientific">Phytophthora rubi</name>
    <dbReference type="NCBI Taxonomy" id="129364"/>
    <lineage>
        <taxon>Eukaryota</taxon>
        <taxon>Sar</taxon>
        <taxon>Stramenopiles</taxon>
        <taxon>Oomycota</taxon>
        <taxon>Peronosporomycetes</taxon>
        <taxon>Peronosporales</taxon>
        <taxon>Peronosporaceae</taxon>
        <taxon>Phytophthora</taxon>
    </lineage>
</organism>
<feature type="signal peptide" evidence="2">
    <location>
        <begin position="1"/>
        <end position="19"/>
    </location>
</feature>
<feature type="region of interest" description="Disordered" evidence="1">
    <location>
        <begin position="34"/>
        <end position="73"/>
    </location>
</feature>
<evidence type="ECO:0000256" key="2">
    <source>
        <dbReference type="SAM" id="SignalP"/>
    </source>
</evidence>
<evidence type="ECO:0000313" key="5">
    <source>
        <dbReference type="EMBL" id="KAE9346191.1"/>
    </source>
</evidence>
<evidence type="ECO:0000313" key="6">
    <source>
        <dbReference type="Proteomes" id="UP000429607"/>
    </source>
</evidence>
<dbReference type="EMBL" id="QXFT01000359">
    <property type="protein sequence ID" value="KAE9346191.1"/>
    <property type="molecule type" value="Genomic_DNA"/>
</dbReference>
<keyword evidence="2" id="KW-0732">Signal</keyword>
<accession>A0A6A3NMU1</accession>
<dbReference type="Proteomes" id="UP000429607">
    <property type="component" value="Unassembled WGS sequence"/>
</dbReference>
<dbReference type="Proteomes" id="UP000434957">
    <property type="component" value="Unassembled WGS sequence"/>
</dbReference>
<feature type="chain" id="PRO_5036165490" evidence="2">
    <location>
        <begin position="20"/>
        <end position="96"/>
    </location>
</feature>
<dbReference type="EMBL" id="QXFU01000322">
    <property type="protein sequence ID" value="KAE9036692.1"/>
    <property type="molecule type" value="Genomic_DNA"/>
</dbReference>
<name>A0A6A3NMU1_9STRA</name>
<keyword evidence="7" id="KW-1185">Reference proteome</keyword>
<dbReference type="Proteomes" id="UP000435112">
    <property type="component" value="Unassembled WGS sequence"/>
</dbReference>
<evidence type="ECO:0000313" key="4">
    <source>
        <dbReference type="EMBL" id="KAE9041755.1"/>
    </source>
</evidence>
<proteinExistence type="predicted"/>
<sequence length="96" mass="10197">MPWPAAMQHVCGWVPPTGWVLRAMMFTTLTKKSPVTTSSVEAQKQPAQPLGEGGVSAPKSGREKGHGGTTPFVSLADTGTTKVDFCVLYSRQMFGG</sequence>
<protein>
    <submittedName>
        <fullName evidence="4">Uncharacterized protein</fullName>
    </submittedName>
</protein>
<evidence type="ECO:0000313" key="3">
    <source>
        <dbReference type="EMBL" id="KAE9036692.1"/>
    </source>
</evidence>
<evidence type="ECO:0000256" key="1">
    <source>
        <dbReference type="SAM" id="MobiDB-lite"/>
    </source>
</evidence>
<reference evidence="6 8" key="1">
    <citation type="submission" date="2018-09" db="EMBL/GenBank/DDBJ databases">
        <title>Genomic investigation of the strawberry pathogen Phytophthora fragariae indicates pathogenicity is determined by transcriptional variation in three key races.</title>
        <authorList>
            <person name="Adams T.M."/>
            <person name="Armitage A.D."/>
            <person name="Sobczyk M.K."/>
            <person name="Bates H.J."/>
            <person name="Dunwell J.M."/>
            <person name="Nellist C.F."/>
            <person name="Harrison R.J."/>
        </authorList>
    </citation>
    <scope>NUCLEOTIDE SEQUENCE [LARGE SCALE GENOMIC DNA]</scope>
    <source>
        <strain evidence="4 6">SCRP249</strain>
        <strain evidence="3 8">SCRP324</strain>
        <strain evidence="5 7">SCRP333</strain>
    </source>
</reference>
<dbReference type="EMBL" id="QXFV01000305">
    <property type="protein sequence ID" value="KAE9041755.1"/>
    <property type="molecule type" value="Genomic_DNA"/>
</dbReference>
<evidence type="ECO:0000313" key="8">
    <source>
        <dbReference type="Proteomes" id="UP000435112"/>
    </source>
</evidence>
<evidence type="ECO:0000313" key="7">
    <source>
        <dbReference type="Proteomes" id="UP000434957"/>
    </source>
</evidence>
<gene>
    <name evidence="4" type="ORF">PR001_g6493</name>
    <name evidence="3" type="ORF">PR002_g6964</name>
    <name evidence="5" type="ORF">PR003_g7564</name>
</gene>
<comment type="caution">
    <text evidence="4">The sequence shown here is derived from an EMBL/GenBank/DDBJ whole genome shotgun (WGS) entry which is preliminary data.</text>
</comment>
<dbReference type="OrthoDB" id="10269690at2759"/>